<dbReference type="PANTHER" id="PTHR43490:SF99">
    <property type="entry name" value="SHORT-CHAIN DEHYDROGENASE_REDUCTASE"/>
    <property type="match status" value="1"/>
</dbReference>
<dbReference type="InterPro" id="IPR036291">
    <property type="entry name" value="NAD(P)-bd_dom_sf"/>
</dbReference>
<dbReference type="STRING" id="29529.SAMN04488122_1542"/>
<dbReference type="OrthoDB" id="5786478at2"/>
<dbReference type="PANTHER" id="PTHR43490">
    <property type="entry name" value="(+)-NEOMENTHOL DEHYDROGENASE"/>
    <property type="match status" value="1"/>
</dbReference>
<dbReference type="EMBL" id="FOJG01000001">
    <property type="protein sequence ID" value="SEW27831.1"/>
    <property type="molecule type" value="Genomic_DNA"/>
</dbReference>
<dbReference type="GO" id="GO:0016491">
    <property type="term" value="F:oxidoreductase activity"/>
    <property type="evidence" value="ECO:0007669"/>
    <property type="project" value="UniProtKB-KW"/>
</dbReference>
<evidence type="ECO:0000256" key="1">
    <source>
        <dbReference type="ARBA" id="ARBA00006484"/>
    </source>
</evidence>
<dbReference type="InterPro" id="IPR002347">
    <property type="entry name" value="SDR_fam"/>
</dbReference>
<dbReference type="Proteomes" id="UP000199310">
    <property type="component" value="Unassembled WGS sequence"/>
</dbReference>
<keyword evidence="3" id="KW-0560">Oxidoreductase</keyword>
<proteinExistence type="inferred from homology"/>
<organism evidence="5 6">
    <name type="scientific">Chitinophaga arvensicola</name>
    <dbReference type="NCBI Taxonomy" id="29529"/>
    <lineage>
        <taxon>Bacteria</taxon>
        <taxon>Pseudomonadati</taxon>
        <taxon>Bacteroidota</taxon>
        <taxon>Chitinophagia</taxon>
        <taxon>Chitinophagales</taxon>
        <taxon>Chitinophagaceae</taxon>
        <taxon>Chitinophaga</taxon>
    </lineage>
</organism>
<evidence type="ECO:0000313" key="5">
    <source>
        <dbReference type="EMBL" id="SEW27831.1"/>
    </source>
</evidence>
<sequence length="240" mass="25723">MRTVLITGANKGVGLETARQLAQLGNFVYLGSRDIVNGQQAADQLKAAGIANVAAIQIDVTDIDSIRKAKAELDSQIDSLDLLINNAGISGGQPQQLSTCNMETIRSLFETNYFGAVQTTQVMLALLRKSAAAAIINISSEVGSLSMNMSADRRPNWSEFSAYGSTKTALNAFTVMLANELREENIVVNSVTPGYTATDLNQFKGFKSVEEGVKPIVALALLTDRAITGKFFKDGGEIPW</sequence>
<evidence type="ECO:0000256" key="3">
    <source>
        <dbReference type="ARBA" id="ARBA00023002"/>
    </source>
</evidence>
<evidence type="ECO:0000256" key="2">
    <source>
        <dbReference type="ARBA" id="ARBA00022857"/>
    </source>
</evidence>
<gene>
    <name evidence="5" type="ORF">SAMN04488122_1542</name>
</gene>
<dbReference type="Gene3D" id="3.40.50.720">
    <property type="entry name" value="NAD(P)-binding Rossmann-like Domain"/>
    <property type="match status" value="1"/>
</dbReference>
<dbReference type="AlphaFoldDB" id="A0A1I0QKS6"/>
<keyword evidence="6" id="KW-1185">Reference proteome</keyword>
<name>A0A1I0QKS6_9BACT</name>
<comment type="similarity">
    <text evidence="1 4">Belongs to the short-chain dehydrogenases/reductases (SDR) family.</text>
</comment>
<dbReference type="RefSeq" id="WP_089892707.1">
    <property type="nucleotide sequence ID" value="NZ_FOJG01000001.1"/>
</dbReference>
<dbReference type="InterPro" id="IPR020904">
    <property type="entry name" value="Sc_DH/Rdtase_CS"/>
</dbReference>
<evidence type="ECO:0000313" key="6">
    <source>
        <dbReference type="Proteomes" id="UP000199310"/>
    </source>
</evidence>
<dbReference type="PRINTS" id="PR00080">
    <property type="entry name" value="SDRFAMILY"/>
</dbReference>
<dbReference type="PROSITE" id="PS00061">
    <property type="entry name" value="ADH_SHORT"/>
    <property type="match status" value="1"/>
</dbReference>
<keyword evidence="2" id="KW-0521">NADP</keyword>
<reference evidence="6" key="1">
    <citation type="submission" date="2016-10" db="EMBL/GenBank/DDBJ databases">
        <authorList>
            <person name="Varghese N."/>
            <person name="Submissions S."/>
        </authorList>
    </citation>
    <scope>NUCLEOTIDE SEQUENCE [LARGE SCALE GENOMIC DNA]</scope>
    <source>
        <strain evidence="6">DSM 3695</strain>
    </source>
</reference>
<protein>
    <submittedName>
        <fullName evidence="5">Short-chain dehydrogenase</fullName>
    </submittedName>
</protein>
<evidence type="ECO:0000256" key="4">
    <source>
        <dbReference type="RuleBase" id="RU000363"/>
    </source>
</evidence>
<dbReference type="PRINTS" id="PR00081">
    <property type="entry name" value="GDHRDH"/>
</dbReference>
<dbReference type="Pfam" id="PF00106">
    <property type="entry name" value="adh_short"/>
    <property type="match status" value="1"/>
</dbReference>
<dbReference type="SUPFAM" id="SSF51735">
    <property type="entry name" value="NAD(P)-binding Rossmann-fold domains"/>
    <property type="match status" value="1"/>
</dbReference>
<accession>A0A1I0QKS6</accession>